<dbReference type="SUPFAM" id="SSF56214">
    <property type="entry name" value="4'-phosphopantetheinyl transferase"/>
    <property type="match status" value="1"/>
</dbReference>
<dbReference type="GO" id="GO:0005886">
    <property type="term" value="C:plasma membrane"/>
    <property type="evidence" value="ECO:0007669"/>
    <property type="project" value="TreeGrafter"/>
</dbReference>
<evidence type="ECO:0000256" key="3">
    <source>
        <dbReference type="ARBA" id="ARBA00008342"/>
    </source>
</evidence>
<feature type="binding site" evidence="12">
    <location>
        <position position="61"/>
    </location>
    <ligand>
        <name>CoA</name>
        <dbReference type="ChEBI" id="CHEBI:57287"/>
    </ligand>
</feature>
<dbReference type="EMBL" id="VLKU01000016">
    <property type="protein sequence ID" value="TWI28179.1"/>
    <property type="molecule type" value="Genomic_DNA"/>
</dbReference>
<reference evidence="16 17" key="1">
    <citation type="journal article" date="2015" name="Stand. Genomic Sci.">
        <title>Genomic Encyclopedia of Bacterial and Archaeal Type Strains, Phase III: the genomes of soil and plant-associated and newly described type strains.</title>
        <authorList>
            <person name="Whitman W.B."/>
            <person name="Woyke T."/>
            <person name="Klenk H.P."/>
            <person name="Zhou Y."/>
            <person name="Lilburn T.G."/>
            <person name="Beck B.J."/>
            <person name="De Vos P."/>
            <person name="Vandamme P."/>
            <person name="Eisen J.A."/>
            <person name="Garrity G."/>
            <person name="Hugenholtz P."/>
            <person name="Kyrpides N.C."/>
        </authorList>
    </citation>
    <scope>NUCLEOTIDE SEQUENCE [LARGE SCALE GENOMIC DNA]</scope>
    <source>
        <strain evidence="16 17">CGMCC 1.5364</strain>
    </source>
</reference>
<evidence type="ECO:0000256" key="1">
    <source>
        <dbReference type="ARBA" id="ARBA00003937"/>
    </source>
</evidence>
<evidence type="ECO:0000256" key="9">
    <source>
        <dbReference type="ARBA" id="ARBA00031996"/>
    </source>
</evidence>
<dbReference type="UniPathway" id="UPA00017"/>
<dbReference type="InterPro" id="IPR041354">
    <property type="entry name" value="4PPT_N"/>
</dbReference>
<organism evidence="16 17">
    <name type="scientific">Paracoccus sulfuroxidans</name>
    <dbReference type="NCBI Taxonomy" id="384678"/>
    <lineage>
        <taxon>Bacteria</taxon>
        <taxon>Pseudomonadati</taxon>
        <taxon>Pseudomonadota</taxon>
        <taxon>Alphaproteobacteria</taxon>
        <taxon>Rhodobacterales</taxon>
        <taxon>Paracoccaceae</taxon>
        <taxon>Paracoccus</taxon>
    </lineage>
</organism>
<dbReference type="RefSeq" id="WP_145399922.1">
    <property type="nucleotide sequence ID" value="NZ_VLKU01000016.1"/>
</dbReference>
<keyword evidence="13" id="KW-0479">Metal-binding</keyword>
<feature type="binding site" evidence="12">
    <location>
        <position position="53"/>
    </location>
    <ligand>
        <name>CoA</name>
        <dbReference type="ChEBI" id="CHEBI:57287"/>
    </ligand>
</feature>
<keyword evidence="7" id="KW-0259">Enterobactin biosynthesis</keyword>
<keyword evidence="6" id="KW-0808">Transferase</keyword>
<comment type="pathway">
    <text evidence="2">Siderophore biosynthesis; enterobactin biosynthesis.</text>
</comment>
<feature type="binding site" evidence="12">
    <location>
        <position position="162"/>
    </location>
    <ligand>
        <name>CoA</name>
        <dbReference type="ChEBI" id="CHEBI:57287"/>
    </ligand>
</feature>
<evidence type="ECO:0000256" key="11">
    <source>
        <dbReference type="ARBA" id="ARBA00049191"/>
    </source>
</evidence>
<evidence type="ECO:0000259" key="14">
    <source>
        <dbReference type="Pfam" id="PF01648"/>
    </source>
</evidence>
<evidence type="ECO:0000313" key="17">
    <source>
        <dbReference type="Proteomes" id="UP000316225"/>
    </source>
</evidence>
<comment type="function">
    <text evidence="1">Involved in the biosynthesis of the siderophore enterobactin (enterochelin), which is a macrocyclic trimeric lactone of N-(2,3-dihydroxybenzoyl)-serine. The serine trilactone serves as a scaffolding for the three catechol functionalities that provide hexadentate coordination for the tightly ligated iron(2+) atoms. Plays an essential role in the assembly of the enterobactin by catalyzing the transfer of the 4'-phosphopantetheine (Ppant) moiety from coenzyme A to the apo-domains of both EntB (ArCP domain) and EntF (PCP domain) to yield their holo-forms which make them competent for the activation of 2,3-dihydroxybenzoate (DHB) and L-serine, respectively.</text>
</comment>
<protein>
    <recommendedName>
        <fullName evidence="5">Enterobactin synthase component D</fullName>
    </recommendedName>
    <alternativeName>
        <fullName evidence="8">4'-phosphopantetheinyl transferase EntD</fullName>
    </alternativeName>
    <alternativeName>
        <fullName evidence="9">Enterochelin synthase D</fullName>
    </alternativeName>
</protein>
<dbReference type="PANTHER" id="PTHR38096:SF1">
    <property type="entry name" value="ENTEROBACTIN SYNTHASE COMPONENT D"/>
    <property type="match status" value="1"/>
</dbReference>
<dbReference type="InterPro" id="IPR008278">
    <property type="entry name" value="4-PPantetheinyl_Trfase_dom"/>
</dbReference>
<dbReference type="Pfam" id="PF17837">
    <property type="entry name" value="4PPT_N"/>
    <property type="match status" value="1"/>
</dbReference>
<comment type="subunit">
    <text evidence="4">EntB, EntD, EntE, and EntF form a multienzyme complex called enterobactin synthase.</text>
</comment>
<dbReference type="InterPro" id="IPR003542">
    <property type="entry name" value="Enbac_synth_compD-like"/>
</dbReference>
<proteinExistence type="inferred from homology"/>
<dbReference type="Proteomes" id="UP000316225">
    <property type="component" value="Unassembled WGS sequence"/>
</dbReference>
<dbReference type="GO" id="GO:0008897">
    <property type="term" value="F:holo-[acyl-carrier-protein] synthase activity"/>
    <property type="evidence" value="ECO:0007669"/>
    <property type="project" value="InterPro"/>
</dbReference>
<comment type="caution">
    <text evidence="16">The sequence shown here is derived from an EMBL/GenBank/DDBJ whole genome shotgun (WGS) entry which is preliminary data.</text>
</comment>
<feature type="binding site" evidence="12">
    <location>
        <begin position="92"/>
        <end position="93"/>
    </location>
    <ligand>
        <name>CoA</name>
        <dbReference type="ChEBI" id="CHEBI:57287"/>
    </ligand>
</feature>
<evidence type="ECO:0000256" key="6">
    <source>
        <dbReference type="ARBA" id="ARBA00022679"/>
    </source>
</evidence>
<evidence type="ECO:0000256" key="8">
    <source>
        <dbReference type="ARBA" id="ARBA00029894"/>
    </source>
</evidence>
<dbReference type="GO" id="GO:0009366">
    <property type="term" value="C:enterobactin synthetase complex"/>
    <property type="evidence" value="ECO:0007669"/>
    <property type="project" value="InterPro"/>
</dbReference>
<feature type="binding site" evidence="12">
    <location>
        <position position="112"/>
    </location>
    <ligand>
        <name>CoA</name>
        <dbReference type="ChEBI" id="CHEBI:57287"/>
    </ligand>
</feature>
<evidence type="ECO:0000256" key="12">
    <source>
        <dbReference type="PIRSR" id="PIRSR603542-1"/>
    </source>
</evidence>
<comment type="similarity">
    <text evidence="3">Belongs to the P-Pant transferase superfamily. EntD family.</text>
</comment>
<evidence type="ECO:0000259" key="15">
    <source>
        <dbReference type="Pfam" id="PF17837"/>
    </source>
</evidence>
<feature type="domain" description="4'-phosphopantetheinyl transferase N-terminal" evidence="15">
    <location>
        <begin position="44"/>
        <end position="102"/>
    </location>
</feature>
<evidence type="ECO:0000256" key="10">
    <source>
        <dbReference type="ARBA" id="ARBA00049176"/>
    </source>
</evidence>
<dbReference type="Gene3D" id="3.90.470.20">
    <property type="entry name" value="4'-phosphopantetheinyl transferase domain"/>
    <property type="match status" value="2"/>
</dbReference>
<feature type="binding site" evidence="13">
    <location>
        <position position="112"/>
    </location>
    <ligand>
        <name>Mg(2+)</name>
        <dbReference type="ChEBI" id="CHEBI:18420"/>
    </ligand>
</feature>
<dbReference type="GO" id="GO:0000287">
    <property type="term" value="F:magnesium ion binding"/>
    <property type="evidence" value="ECO:0007669"/>
    <property type="project" value="InterPro"/>
</dbReference>
<sequence>MTETTPLLIGTPRQWRLAGGVRLVRSQFSPQNLCDDDAGQLARANLSQAHPKRQAEFLAGRQLCRAAFGIEELGRGQMQEPIWPKGRAGAISHSGTSVACIAGPDNRLLGVDLEALLRPTSQRAVAKRVLTEEEAQWIAPVPEEQQAALLSVIFSAKECAYKAIFPWIGRRLPFDCAALLPMPARARGRWRMRLTGDLGPGFPQGMVLRGGFVWQGDMVLTWMNQPREAYSAETG</sequence>
<gene>
    <name evidence="16" type="ORF">IQ24_03796</name>
</gene>
<feature type="binding site" evidence="12">
    <location>
        <position position="158"/>
    </location>
    <ligand>
        <name>CoA</name>
        <dbReference type="ChEBI" id="CHEBI:57287"/>
    </ligand>
</feature>
<evidence type="ECO:0000256" key="7">
    <source>
        <dbReference type="ARBA" id="ARBA00023191"/>
    </source>
</evidence>
<dbReference type="PRINTS" id="PR01399">
    <property type="entry name" value="ENTSNTHTASED"/>
</dbReference>
<dbReference type="GO" id="GO:0009239">
    <property type="term" value="P:enterobactin biosynthetic process"/>
    <property type="evidence" value="ECO:0007669"/>
    <property type="project" value="UniProtKB-UniPathway"/>
</dbReference>
<comment type="catalytic activity">
    <reaction evidence="10">
        <text>apo-[aryl-carrier protein] + CoA = holo-[aryl-carrier protein] + adenosine 3',5'-bisphosphate + H(+)</text>
        <dbReference type="Rhea" id="RHEA:48404"/>
        <dbReference type="Rhea" id="RHEA-COMP:15903"/>
        <dbReference type="Rhea" id="RHEA-COMP:17557"/>
        <dbReference type="ChEBI" id="CHEBI:15378"/>
        <dbReference type="ChEBI" id="CHEBI:29999"/>
        <dbReference type="ChEBI" id="CHEBI:57287"/>
        <dbReference type="ChEBI" id="CHEBI:58343"/>
        <dbReference type="ChEBI" id="CHEBI:64479"/>
    </reaction>
</comment>
<comment type="cofactor">
    <cofactor evidence="13">
        <name>Mg(2+)</name>
        <dbReference type="ChEBI" id="CHEBI:18420"/>
    </cofactor>
</comment>
<feature type="binding site" evidence="13">
    <location>
        <position position="114"/>
    </location>
    <ligand>
        <name>Mg(2+)</name>
        <dbReference type="ChEBI" id="CHEBI:18420"/>
    </ligand>
</feature>
<evidence type="ECO:0000256" key="5">
    <source>
        <dbReference type="ARBA" id="ARBA00019087"/>
    </source>
</evidence>
<feature type="binding site" evidence="12">
    <location>
        <position position="172"/>
    </location>
    <ligand>
        <name>CoA</name>
        <dbReference type="ChEBI" id="CHEBI:57287"/>
    </ligand>
</feature>
<dbReference type="InterPro" id="IPR037143">
    <property type="entry name" value="4-PPantetheinyl_Trfase_dom_sf"/>
</dbReference>
<dbReference type="AlphaFoldDB" id="A0A562N7M5"/>
<dbReference type="Pfam" id="PF01648">
    <property type="entry name" value="ACPS"/>
    <property type="match status" value="1"/>
</dbReference>
<evidence type="ECO:0000313" key="16">
    <source>
        <dbReference type="EMBL" id="TWI28179.1"/>
    </source>
</evidence>
<evidence type="ECO:0000256" key="13">
    <source>
        <dbReference type="PIRSR" id="PIRSR603542-2"/>
    </source>
</evidence>
<accession>A0A562N7M5</accession>
<evidence type="ECO:0000256" key="4">
    <source>
        <dbReference type="ARBA" id="ARBA00011503"/>
    </source>
</evidence>
<comment type="catalytic activity">
    <reaction evidence="11">
        <text>apo-[peptidyl-carrier protein] + CoA = holo-[peptidyl-carrier protein] + adenosine 3',5'-bisphosphate + H(+)</text>
        <dbReference type="Rhea" id="RHEA:46228"/>
        <dbReference type="Rhea" id="RHEA-COMP:11479"/>
        <dbReference type="Rhea" id="RHEA-COMP:11480"/>
        <dbReference type="ChEBI" id="CHEBI:15378"/>
        <dbReference type="ChEBI" id="CHEBI:29999"/>
        <dbReference type="ChEBI" id="CHEBI:57287"/>
        <dbReference type="ChEBI" id="CHEBI:58343"/>
        <dbReference type="ChEBI" id="CHEBI:64479"/>
    </reaction>
</comment>
<dbReference type="OrthoDB" id="8210607at2"/>
<evidence type="ECO:0000256" key="2">
    <source>
        <dbReference type="ARBA" id="ARBA00004993"/>
    </source>
</evidence>
<name>A0A562N7M5_9RHOB</name>
<keyword evidence="13" id="KW-0460">Magnesium</keyword>
<feature type="domain" description="4'-phosphopantetheinyl transferase" evidence="14">
    <location>
        <begin position="109"/>
        <end position="184"/>
    </location>
</feature>
<dbReference type="PANTHER" id="PTHR38096">
    <property type="entry name" value="ENTEROBACTIN SYNTHASE COMPONENT D"/>
    <property type="match status" value="1"/>
</dbReference>
<keyword evidence="17" id="KW-1185">Reference proteome</keyword>